<feature type="transmembrane region" description="Helical" evidence="7">
    <location>
        <begin position="316"/>
        <end position="339"/>
    </location>
</feature>
<protein>
    <submittedName>
        <fullName evidence="8">Polysulfide reductase NrfD</fullName>
    </submittedName>
</protein>
<keyword evidence="4 7" id="KW-0812">Transmembrane</keyword>
<dbReference type="Gene3D" id="1.20.1630.10">
    <property type="entry name" value="Formate dehydrogenase/DMSO reductase domain"/>
    <property type="match status" value="1"/>
</dbReference>
<evidence type="ECO:0000256" key="6">
    <source>
        <dbReference type="ARBA" id="ARBA00023136"/>
    </source>
</evidence>
<dbReference type="RefSeq" id="WP_243067926.1">
    <property type="nucleotide sequence ID" value="NZ_JAIVFK010000045.1"/>
</dbReference>
<keyword evidence="9" id="KW-1185">Reference proteome</keyword>
<keyword evidence="3" id="KW-1003">Cell membrane</keyword>
<evidence type="ECO:0000256" key="2">
    <source>
        <dbReference type="ARBA" id="ARBA00008929"/>
    </source>
</evidence>
<feature type="transmembrane region" description="Helical" evidence="7">
    <location>
        <begin position="241"/>
        <end position="260"/>
    </location>
</feature>
<evidence type="ECO:0000313" key="9">
    <source>
        <dbReference type="Proteomes" id="UP001139104"/>
    </source>
</evidence>
<feature type="transmembrane region" description="Helical" evidence="7">
    <location>
        <begin position="171"/>
        <end position="190"/>
    </location>
</feature>
<reference evidence="8" key="1">
    <citation type="journal article" date="2022" name="ISME J.">
        <title>Identification of active gaseous-alkane degraders at natural gas seeps.</title>
        <authorList>
            <person name="Farhan Ul Haque M."/>
            <person name="Hernandez M."/>
            <person name="Crombie A.T."/>
            <person name="Murrell J.C."/>
        </authorList>
    </citation>
    <scope>NUCLEOTIDE SEQUENCE</scope>
    <source>
        <strain evidence="8">PC2</strain>
    </source>
</reference>
<proteinExistence type="inferred from homology"/>
<dbReference type="InterPro" id="IPR005614">
    <property type="entry name" value="NrfD-like"/>
</dbReference>
<evidence type="ECO:0000313" key="8">
    <source>
        <dbReference type="EMBL" id="MCI4684011.1"/>
    </source>
</evidence>
<comment type="subcellular location">
    <subcellularLocation>
        <location evidence="1">Cell membrane</location>
        <topology evidence="1">Multi-pass membrane protein</topology>
    </subcellularLocation>
</comment>
<name>A0ABS9Z8T9_9HYPH</name>
<evidence type="ECO:0000256" key="3">
    <source>
        <dbReference type="ARBA" id="ARBA00022475"/>
    </source>
</evidence>
<evidence type="ECO:0000256" key="1">
    <source>
        <dbReference type="ARBA" id="ARBA00004651"/>
    </source>
</evidence>
<feature type="transmembrane region" description="Helical" evidence="7">
    <location>
        <begin position="196"/>
        <end position="220"/>
    </location>
</feature>
<evidence type="ECO:0000256" key="5">
    <source>
        <dbReference type="ARBA" id="ARBA00022989"/>
    </source>
</evidence>
<comment type="caution">
    <text evidence="8">The sequence shown here is derived from an EMBL/GenBank/DDBJ whole genome shotgun (WGS) entry which is preliminary data.</text>
</comment>
<feature type="transmembrane region" description="Helical" evidence="7">
    <location>
        <begin position="57"/>
        <end position="76"/>
    </location>
</feature>
<feature type="transmembrane region" description="Helical" evidence="7">
    <location>
        <begin position="15"/>
        <end position="37"/>
    </location>
</feature>
<accession>A0ABS9Z8T9</accession>
<dbReference type="InterPro" id="IPR052049">
    <property type="entry name" value="Electron_transfer_protein"/>
</dbReference>
<gene>
    <name evidence="8" type="primary">nrfD</name>
    <name evidence="8" type="ORF">K2U94_14800</name>
</gene>
<evidence type="ECO:0000256" key="7">
    <source>
        <dbReference type="SAM" id="Phobius"/>
    </source>
</evidence>
<feature type="transmembrane region" description="Helical" evidence="7">
    <location>
        <begin position="280"/>
        <end position="304"/>
    </location>
</feature>
<comment type="similarity">
    <text evidence="2">Belongs to the NrfD family.</text>
</comment>
<keyword evidence="5 7" id="KW-1133">Transmembrane helix</keyword>
<feature type="transmembrane region" description="Helical" evidence="7">
    <location>
        <begin position="129"/>
        <end position="150"/>
    </location>
</feature>
<sequence length="404" mass="43380">MAQQKYCRLTSHRPLYWTLIGLNLVAVAAGMLAAFYMETNGHHVSGMTNQIVWGTPHVFAVFLIVSASGALNVASVSSVFNRLNYKPFARLSGVLAIALLLGGLSVLVLDLGRPDRLLVAMTTYNFHSIFAWNIYLYTGFMAIVVAYLFTMMDRRASKNYTLGRVMGGAAFAWRLILTTGTGSIFGFLVARDAYYGAIMAPLFIAASLAYGLAFTVLVLATMSYETSAELMPEEMVGKFRGLLIIFVASTLFLTAISHLAKIYAAPTRSVEAFLLLNGGIYPAVFWLGQVLVGSLLPMAVLALADNGAKGRKMLEAASILILLGGLSQMYVIIIGGQAYPLSIFPGYEVSSSFFDGAINSYTPSLPEVLLGVSGVAIAMLISALAFRLLPFLPKPAVANGVAEE</sequence>
<feature type="transmembrane region" description="Helical" evidence="7">
    <location>
        <begin position="88"/>
        <end position="109"/>
    </location>
</feature>
<dbReference type="EMBL" id="JAIVFP010000001">
    <property type="protein sequence ID" value="MCI4684011.1"/>
    <property type="molecule type" value="Genomic_DNA"/>
</dbReference>
<dbReference type="Pfam" id="PF03916">
    <property type="entry name" value="NrfD"/>
    <property type="match status" value="1"/>
</dbReference>
<dbReference type="PANTHER" id="PTHR34856:SF2">
    <property type="entry name" value="PROTEIN NRFD"/>
    <property type="match status" value="1"/>
</dbReference>
<feature type="transmembrane region" description="Helical" evidence="7">
    <location>
        <begin position="368"/>
        <end position="389"/>
    </location>
</feature>
<organism evidence="8 9">
    <name type="scientific">Candidatus Rhodoblastus alkanivorans</name>
    <dbReference type="NCBI Taxonomy" id="2954117"/>
    <lineage>
        <taxon>Bacteria</taxon>
        <taxon>Pseudomonadati</taxon>
        <taxon>Pseudomonadota</taxon>
        <taxon>Alphaproteobacteria</taxon>
        <taxon>Hyphomicrobiales</taxon>
        <taxon>Rhodoblastaceae</taxon>
        <taxon>Rhodoblastus</taxon>
    </lineage>
</organism>
<dbReference type="Proteomes" id="UP001139104">
    <property type="component" value="Unassembled WGS sequence"/>
</dbReference>
<dbReference type="PANTHER" id="PTHR34856">
    <property type="entry name" value="PROTEIN NRFD"/>
    <property type="match status" value="1"/>
</dbReference>
<keyword evidence="6 7" id="KW-0472">Membrane</keyword>
<evidence type="ECO:0000256" key="4">
    <source>
        <dbReference type="ARBA" id="ARBA00022692"/>
    </source>
</evidence>